<feature type="transmembrane region" description="Helical" evidence="6">
    <location>
        <begin position="420"/>
        <end position="441"/>
    </location>
</feature>
<keyword evidence="5 6" id="KW-0472">Membrane</keyword>
<comment type="subcellular location">
    <subcellularLocation>
        <location evidence="1">Cell membrane</location>
        <topology evidence="1">Multi-pass membrane protein</topology>
    </subcellularLocation>
</comment>
<dbReference type="RefSeq" id="WP_130645859.1">
    <property type="nucleotide sequence ID" value="NZ_PGCL01000001.1"/>
</dbReference>
<evidence type="ECO:0000256" key="1">
    <source>
        <dbReference type="ARBA" id="ARBA00004651"/>
    </source>
</evidence>
<feature type="transmembrane region" description="Helical" evidence="6">
    <location>
        <begin position="48"/>
        <end position="73"/>
    </location>
</feature>
<feature type="transmembrane region" description="Helical" evidence="6">
    <location>
        <begin position="94"/>
        <end position="119"/>
    </location>
</feature>
<dbReference type="Pfam" id="PF01566">
    <property type="entry name" value="Nramp"/>
    <property type="match status" value="1"/>
</dbReference>
<keyword evidence="9" id="KW-1185">Reference proteome</keyword>
<feature type="transmembrane region" description="Helical" evidence="6">
    <location>
        <begin position="354"/>
        <end position="377"/>
    </location>
</feature>
<dbReference type="GO" id="GO:0015086">
    <property type="term" value="F:cadmium ion transmembrane transporter activity"/>
    <property type="evidence" value="ECO:0007669"/>
    <property type="project" value="TreeGrafter"/>
</dbReference>
<comment type="caution">
    <text evidence="8">The sequence shown here is derived from an EMBL/GenBank/DDBJ whole genome shotgun (WGS) entry which is preliminary data.</text>
</comment>
<feature type="transmembrane region" description="Helical" evidence="6">
    <location>
        <begin position="389"/>
        <end position="408"/>
    </location>
</feature>
<evidence type="ECO:0000256" key="4">
    <source>
        <dbReference type="ARBA" id="ARBA00022989"/>
    </source>
</evidence>
<feature type="domain" description="Signal transduction histidine kinase 5TM receptor LytS transmembrane region" evidence="7">
    <location>
        <begin position="443"/>
        <end position="602"/>
    </location>
</feature>
<reference evidence="8 9" key="1">
    <citation type="submission" date="2017-11" db="EMBL/GenBank/DDBJ databases">
        <title>Isolation and Characterization of Methanofollis Species from Methane Seep Offshore SW Taiwan.</title>
        <authorList>
            <person name="Teng N.-H."/>
            <person name="Lai M.-C."/>
            <person name="Chen S.-C."/>
        </authorList>
    </citation>
    <scope>NUCLEOTIDE SEQUENCE [LARGE SCALE GENOMIC DNA]</scope>
    <source>
        <strain evidence="8 9">FWC-SCC2</strain>
    </source>
</reference>
<keyword evidence="8" id="KW-0808">Transferase</keyword>
<gene>
    <name evidence="8" type="ORF">CUJ86_01865</name>
</gene>
<dbReference type="Proteomes" id="UP000292580">
    <property type="component" value="Unassembled WGS sequence"/>
</dbReference>
<evidence type="ECO:0000256" key="6">
    <source>
        <dbReference type="SAM" id="Phobius"/>
    </source>
</evidence>
<dbReference type="InterPro" id="IPR001046">
    <property type="entry name" value="NRAMP_fam"/>
</dbReference>
<feature type="transmembrane region" description="Helical" evidence="6">
    <location>
        <begin position="484"/>
        <end position="508"/>
    </location>
</feature>
<dbReference type="PANTHER" id="PTHR11706">
    <property type="entry name" value="SOLUTE CARRIER PROTEIN FAMILY 11 MEMBER"/>
    <property type="match status" value="1"/>
</dbReference>
<protein>
    <submittedName>
        <fullName evidence="8">Histidine kinase</fullName>
    </submittedName>
</protein>
<evidence type="ECO:0000259" key="7">
    <source>
        <dbReference type="Pfam" id="PF07694"/>
    </source>
</evidence>
<dbReference type="InterPro" id="IPR011620">
    <property type="entry name" value="Sig_transdc_His_kinase_LytS_TM"/>
</dbReference>
<feature type="transmembrane region" description="Helical" evidence="6">
    <location>
        <begin position="197"/>
        <end position="216"/>
    </location>
</feature>
<dbReference type="GO" id="GO:0005384">
    <property type="term" value="F:manganese ion transmembrane transporter activity"/>
    <property type="evidence" value="ECO:0007669"/>
    <property type="project" value="TreeGrafter"/>
</dbReference>
<dbReference type="GO" id="GO:0071555">
    <property type="term" value="P:cell wall organization"/>
    <property type="evidence" value="ECO:0007669"/>
    <property type="project" value="InterPro"/>
</dbReference>
<evidence type="ECO:0000313" key="9">
    <source>
        <dbReference type="Proteomes" id="UP000292580"/>
    </source>
</evidence>
<dbReference type="AlphaFoldDB" id="A0A483CWE1"/>
<dbReference type="EMBL" id="PGCL01000001">
    <property type="protein sequence ID" value="TAJ45500.1"/>
    <property type="molecule type" value="Genomic_DNA"/>
</dbReference>
<dbReference type="NCBIfam" id="NF037982">
    <property type="entry name" value="Nramp_1"/>
    <property type="match status" value="1"/>
</dbReference>
<dbReference type="Gene3D" id="1.10.1760.20">
    <property type="match status" value="1"/>
</dbReference>
<feature type="transmembrane region" description="Helical" evidence="6">
    <location>
        <begin position="157"/>
        <end position="177"/>
    </location>
</feature>
<keyword evidence="2" id="KW-1003">Cell membrane</keyword>
<name>A0A483CWE1_9EURY</name>
<evidence type="ECO:0000313" key="8">
    <source>
        <dbReference type="EMBL" id="TAJ45500.1"/>
    </source>
</evidence>
<evidence type="ECO:0000256" key="2">
    <source>
        <dbReference type="ARBA" id="ARBA00022475"/>
    </source>
</evidence>
<keyword evidence="8" id="KW-0418">Kinase</keyword>
<organism evidence="8 9">
    <name type="scientific">Methanofollis fontis</name>
    <dbReference type="NCBI Taxonomy" id="2052832"/>
    <lineage>
        <taxon>Archaea</taxon>
        <taxon>Methanobacteriati</taxon>
        <taxon>Methanobacteriota</taxon>
        <taxon>Stenosarchaea group</taxon>
        <taxon>Methanomicrobia</taxon>
        <taxon>Methanomicrobiales</taxon>
        <taxon>Methanomicrobiaceae</taxon>
        <taxon>Methanofollis</taxon>
    </lineage>
</organism>
<feature type="transmembrane region" description="Helical" evidence="6">
    <location>
        <begin position="237"/>
        <end position="261"/>
    </location>
</feature>
<proteinExistence type="predicted"/>
<feature type="transmembrane region" description="Helical" evidence="6">
    <location>
        <begin position="573"/>
        <end position="596"/>
    </location>
</feature>
<evidence type="ECO:0000256" key="5">
    <source>
        <dbReference type="ARBA" id="ARBA00023136"/>
    </source>
</evidence>
<sequence length="621" mass="66724">MIQRFCRRLPPSLRDRLPFIGPGLLLAITVSGESGLAEILLGGAEHGFSLLWVVLAALIFKFAFTTGIARYTVATGEDIFQGLRRIPGPRNWEVAFIMLIYTMEMVAYGGIAAISGIFLCALTGLAVSSDVFALLTLVLVFALLWMDNYSLVERVTVAMAIGLVAGTLISLFSISLPVHEVASGLVPAVHDHMLVEIMALMGAVGGGLNILLYSGWLHRKIGDRHGEANFRRFMAGVNLDLVLAFLLIGVAAIGFLALGWATTTGAAAHEENILTAVWTVLDDIPLATEIFLITGYFTLMGGIIGGVDGRASAIASILRSTTDTRHSEKHLYRGGLLVFAFIIVIAVFFDEPTLLIRSISALASIAFAVTGFILLYLDTHLPSYARGSPLWTVVMAAGSLLFLLMALLKEATILQFGVPLLERIAVVVLVIYLISGSGVLRGMVVRRLTLTDQVWLVLIFGMLSVYGTFRGIEVGGLIVNFRDLGPLIAGIIGGPIVGACAGLIGGAYRYGLGGWTVLPCSLSPVVAGIIAGMLSRRWHGRFTYFRLFGLSVLVEVIHILVLVPLLTGAPLDLVIATARTTLLTMILSNACGLILFQYVVRERGIEGLNGTWIEKDGDKER</sequence>
<feature type="transmembrane region" description="Helical" evidence="6">
    <location>
        <begin position="331"/>
        <end position="349"/>
    </location>
</feature>
<keyword evidence="4 6" id="KW-1133">Transmembrane helix</keyword>
<dbReference type="GO" id="GO:0005886">
    <property type="term" value="C:plasma membrane"/>
    <property type="evidence" value="ECO:0007669"/>
    <property type="project" value="UniProtKB-SubCell"/>
</dbReference>
<dbReference type="GO" id="GO:0000155">
    <property type="term" value="F:phosphorelay sensor kinase activity"/>
    <property type="evidence" value="ECO:0007669"/>
    <property type="project" value="InterPro"/>
</dbReference>
<dbReference type="GO" id="GO:0034755">
    <property type="term" value="P:iron ion transmembrane transport"/>
    <property type="evidence" value="ECO:0007669"/>
    <property type="project" value="TreeGrafter"/>
</dbReference>
<feature type="transmembrane region" description="Helical" evidence="6">
    <location>
        <begin position="514"/>
        <end position="535"/>
    </location>
</feature>
<feature type="transmembrane region" description="Helical" evidence="6">
    <location>
        <begin position="547"/>
        <end position="567"/>
    </location>
</feature>
<dbReference type="PANTHER" id="PTHR11706:SF3">
    <property type="entry name" value="METAL ION TRANSPORT PROTEIN"/>
    <property type="match status" value="1"/>
</dbReference>
<dbReference type="OrthoDB" id="213464at2157"/>
<feature type="transmembrane region" description="Helical" evidence="6">
    <location>
        <begin position="125"/>
        <end position="145"/>
    </location>
</feature>
<dbReference type="Pfam" id="PF07694">
    <property type="entry name" value="5TM-5TMR_LYT"/>
    <property type="match status" value="1"/>
</dbReference>
<accession>A0A483CWE1</accession>
<evidence type="ECO:0000256" key="3">
    <source>
        <dbReference type="ARBA" id="ARBA00022692"/>
    </source>
</evidence>
<keyword evidence="3 6" id="KW-0812">Transmembrane</keyword>